<sequence>MLETGTGPIDGAVYVPASARTVRWGRLPCADTPPVAEIPSGGTVTLDTVSHEGILEDQGRDPVAFFGAYGVRPDGVLRDARELAASAVPRDPERDGPHVVTGPVRVASARPGDVLRVETLSLRRRAPYGIVSTRHGRGALPGEFAAREPEFTFCRAEDGTGRIAYGAGREAHFPLAPFLGLTGVATAGGEPAHSVPPGRHGGNLDIKHLVTGSTLYLPVQVDGAGFYAGDPHYAQGNGEVALTALEAPLRATFRLTVLRDAAAHLLRRPFAETRAHWIPVGLHEDLGEAMRDAVRAALDFLRERHGMDGHAAYAYLSAAADFEVSQVVDRVQGVHCLIRKSDFPS</sequence>
<evidence type="ECO:0000313" key="2">
    <source>
        <dbReference type="Proteomes" id="UP001183607"/>
    </source>
</evidence>
<dbReference type="SUPFAM" id="SSF141130">
    <property type="entry name" value="Acetamidase/Formamidase-like"/>
    <property type="match status" value="1"/>
</dbReference>
<dbReference type="InterPro" id="IPR004304">
    <property type="entry name" value="FmdA_AmdA"/>
</dbReference>
<dbReference type="AlphaFoldDB" id="A0ABD5E955"/>
<organism evidence="1 2">
    <name type="scientific">Streptomyces evansiae</name>
    <dbReference type="NCBI Taxonomy" id="3075535"/>
    <lineage>
        <taxon>Bacteria</taxon>
        <taxon>Bacillati</taxon>
        <taxon>Actinomycetota</taxon>
        <taxon>Actinomycetes</taxon>
        <taxon>Kitasatosporales</taxon>
        <taxon>Streptomycetaceae</taxon>
        <taxon>Streptomyces</taxon>
    </lineage>
</organism>
<dbReference type="RefSeq" id="WP_311677365.1">
    <property type="nucleotide sequence ID" value="NZ_JAVRER010000034.1"/>
</dbReference>
<dbReference type="Gene3D" id="2.60.120.580">
    <property type="entry name" value="Acetamidase/Formamidase-like domains"/>
    <property type="match status" value="2"/>
</dbReference>
<proteinExistence type="predicted"/>
<comment type="caution">
    <text evidence="1">The sequence shown here is derived from an EMBL/GenBank/DDBJ whole genome shotgun (WGS) entry which is preliminary data.</text>
</comment>
<name>A0ABD5E955_9ACTN</name>
<dbReference type="Gene3D" id="3.10.28.20">
    <property type="entry name" value="Acetamidase/Formamidase-like domains"/>
    <property type="match status" value="1"/>
</dbReference>
<evidence type="ECO:0000313" key="1">
    <source>
        <dbReference type="EMBL" id="MDT0417903.1"/>
    </source>
</evidence>
<gene>
    <name evidence="1" type="ORF">RM574_20685</name>
</gene>
<dbReference type="PANTHER" id="PTHR31891">
    <property type="entry name" value="FORMAMIDASE C869.04-RELATED"/>
    <property type="match status" value="1"/>
</dbReference>
<dbReference type="Proteomes" id="UP001183607">
    <property type="component" value="Unassembled WGS sequence"/>
</dbReference>
<accession>A0ABD5E955</accession>
<protein>
    <submittedName>
        <fullName evidence="1">Acetamidase/formamidase family protein</fullName>
    </submittedName>
</protein>
<reference evidence="2" key="1">
    <citation type="submission" date="2023-07" db="EMBL/GenBank/DDBJ databases">
        <title>30 novel species of actinomycetes from the DSMZ collection.</title>
        <authorList>
            <person name="Nouioui I."/>
        </authorList>
    </citation>
    <scope>NUCLEOTIDE SEQUENCE [LARGE SCALE GENOMIC DNA]</scope>
    <source>
        <strain evidence="2">DSM 41982</strain>
    </source>
</reference>
<dbReference type="PANTHER" id="PTHR31891:SF1">
    <property type="entry name" value="FORMAMIDASE C869.04-RELATED"/>
    <property type="match status" value="1"/>
</dbReference>
<dbReference type="Pfam" id="PF03069">
    <property type="entry name" value="FmdA_AmdA"/>
    <property type="match status" value="1"/>
</dbReference>
<dbReference type="EMBL" id="JAVRER010000034">
    <property type="protein sequence ID" value="MDT0417903.1"/>
    <property type="molecule type" value="Genomic_DNA"/>
</dbReference>